<gene>
    <name evidence="1" type="ordered locus">CBUD_0031</name>
</gene>
<organism evidence="1 2">
    <name type="scientific">Coxiella burnetii (strain Dugway 5J108-111)</name>
    <dbReference type="NCBI Taxonomy" id="434922"/>
    <lineage>
        <taxon>Bacteria</taxon>
        <taxon>Pseudomonadati</taxon>
        <taxon>Pseudomonadota</taxon>
        <taxon>Gammaproteobacteria</taxon>
        <taxon>Legionellales</taxon>
        <taxon>Coxiellaceae</taxon>
        <taxon>Coxiella</taxon>
    </lineage>
</organism>
<dbReference type="HOGENOM" id="CLU_1298074_0_0_6"/>
<dbReference type="AlphaFoldDB" id="A9KEX5"/>
<evidence type="ECO:0000313" key="1">
    <source>
        <dbReference type="EMBL" id="ABS76837.1"/>
    </source>
</evidence>
<dbReference type="Proteomes" id="UP000008555">
    <property type="component" value="Chromosome"/>
</dbReference>
<protein>
    <recommendedName>
        <fullName evidence="3">Peptidase S24/S26A/S26B/S26C domain-containing protein</fullName>
    </recommendedName>
</protein>
<evidence type="ECO:0008006" key="3">
    <source>
        <dbReference type="Google" id="ProtNLM"/>
    </source>
</evidence>
<accession>A9KEX5</accession>
<dbReference type="EMBL" id="CP000733">
    <property type="protein sequence ID" value="ABS76837.1"/>
    <property type="molecule type" value="Genomic_DNA"/>
</dbReference>
<proteinExistence type="predicted"/>
<evidence type="ECO:0000313" key="2">
    <source>
        <dbReference type="Proteomes" id="UP000008555"/>
    </source>
</evidence>
<dbReference type="KEGG" id="cbd:CBUD_0031"/>
<name>A9KEX5_COXBN</name>
<sequence>MENCVKNIIHLTLKELIEHKSRRDRSPFNIYQLAKAIHMPHSMLVKLIHKDPLKRVNNPRIDTLARIVDFFNQDGFDVTIDDLINGFKTKTIEVATQTVRAFSVTQAIPLYSMALGLEEKIGMTEVKLTQASKNAIALFSDEDIKPIFKRGSIFIIDMELPPEHDTLIAINDKKGNKINIQKIDNNIASGKFNGMNNDCQIIGVVIQVNIKI</sequence>
<dbReference type="RefSeq" id="WP_005770124.1">
    <property type="nucleotide sequence ID" value="NC_009727.1"/>
</dbReference>
<reference evidence="1 2" key="1">
    <citation type="journal article" date="2009" name="Infect. Immun.">
        <title>Comparative genomics reveal extensive transposon-mediated genomic plasticity and diversity among potential effector proteins within the genus Coxiella.</title>
        <authorList>
            <person name="Beare P.A."/>
            <person name="Unsworth N."/>
            <person name="Andoh M."/>
            <person name="Voth D.E."/>
            <person name="Omsland A."/>
            <person name="Gilk S.D."/>
            <person name="Williams K.P."/>
            <person name="Sobral B.W."/>
            <person name="Kupko J.J.III."/>
            <person name="Porcella S.F."/>
            <person name="Samuel J.E."/>
            <person name="Heinzen R.A."/>
        </authorList>
    </citation>
    <scope>NUCLEOTIDE SEQUENCE [LARGE SCALE GENOMIC DNA]</scope>
    <source>
        <strain evidence="1 2">Dugway 5J108-111</strain>
    </source>
</reference>